<sequence>MSVRRLVLSLLLPTALLAGCAGQTSRCYVTIDPAGDPTAEACETGPHLIVRPLGETNAAYYVPPYVLGALRYEGFLKEADEALAAETRPVDGEAGQTAVADDRWLGLRWPEDGDPWAVSTAWLPRPETRQPLSLALGTLVAGSRPSDVTDLATDAFNEAGGMAPHGSAQAFGPPMRAGRAALALTTDAADALSGVGGLNPVSSGVGVAENRSAEETFLLSRHFHPVRAANADGKEPRLGAASGKLAAAYAAGEAWRKEGRLARPFSVAEVLALRLPERHTIDGEIRYRRPVSYAAMNGAMLTDWPL</sequence>
<dbReference type="AlphaFoldDB" id="A0A1W2DU60"/>
<dbReference type="PROSITE" id="PS51257">
    <property type="entry name" value="PROKAR_LIPOPROTEIN"/>
    <property type="match status" value="1"/>
</dbReference>
<proteinExistence type="predicted"/>
<dbReference type="Proteomes" id="UP000192656">
    <property type="component" value="Unassembled WGS sequence"/>
</dbReference>
<feature type="signal peptide" evidence="1">
    <location>
        <begin position="1"/>
        <end position="18"/>
    </location>
</feature>
<organism evidence="2 3">
    <name type="scientific">Fulvimarina manganoxydans</name>
    <dbReference type="NCBI Taxonomy" id="937218"/>
    <lineage>
        <taxon>Bacteria</taxon>
        <taxon>Pseudomonadati</taxon>
        <taxon>Pseudomonadota</taxon>
        <taxon>Alphaproteobacteria</taxon>
        <taxon>Hyphomicrobiales</taxon>
        <taxon>Aurantimonadaceae</taxon>
        <taxon>Fulvimarina</taxon>
    </lineage>
</organism>
<keyword evidence="3" id="KW-1185">Reference proteome</keyword>
<name>A0A1W2DU60_9HYPH</name>
<dbReference type="EMBL" id="FWXR01000017">
    <property type="protein sequence ID" value="SMD00562.1"/>
    <property type="molecule type" value="Genomic_DNA"/>
</dbReference>
<reference evidence="2 3" key="1">
    <citation type="submission" date="2017-04" db="EMBL/GenBank/DDBJ databases">
        <authorList>
            <person name="Afonso C.L."/>
            <person name="Miller P.J."/>
            <person name="Scott M.A."/>
            <person name="Spackman E."/>
            <person name="Goraichik I."/>
            <person name="Dimitrov K.M."/>
            <person name="Suarez D.L."/>
            <person name="Swayne D.E."/>
        </authorList>
    </citation>
    <scope>NUCLEOTIDE SEQUENCE [LARGE SCALE GENOMIC DNA]</scope>
    <source>
        <strain evidence="2 3">CGMCC 1.10972</strain>
    </source>
</reference>
<evidence type="ECO:0000313" key="2">
    <source>
        <dbReference type="EMBL" id="SMD00562.1"/>
    </source>
</evidence>
<evidence type="ECO:0000313" key="3">
    <source>
        <dbReference type="Proteomes" id="UP000192656"/>
    </source>
</evidence>
<keyword evidence="1" id="KW-0732">Signal</keyword>
<gene>
    <name evidence="2" type="ORF">SAMN06297251_11799</name>
</gene>
<dbReference type="RefSeq" id="WP_084411635.1">
    <property type="nucleotide sequence ID" value="NZ_FWXR01000017.1"/>
</dbReference>
<protein>
    <recommendedName>
        <fullName evidence="4">Lipoprotein</fullName>
    </recommendedName>
</protein>
<evidence type="ECO:0008006" key="4">
    <source>
        <dbReference type="Google" id="ProtNLM"/>
    </source>
</evidence>
<evidence type="ECO:0000256" key="1">
    <source>
        <dbReference type="SAM" id="SignalP"/>
    </source>
</evidence>
<accession>A0A1W2DU60</accession>
<feature type="chain" id="PRO_5012213103" description="Lipoprotein" evidence="1">
    <location>
        <begin position="19"/>
        <end position="306"/>
    </location>
</feature>
<dbReference type="OrthoDB" id="7917378at2"/>